<dbReference type="PANTHER" id="PTHR21100:SF9">
    <property type="entry name" value="PREFOLDIN SUBUNIT 4"/>
    <property type="match status" value="1"/>
</dbReference>
<organism evidence="6 7">
    <name type="scientific">Serendipita vermifera MAFF 305830</name>
    <dbReference type="NCBI Taxonomy" id="933852"/>
    <lineage>
        <taxon>Eukaryota</taxon>
        <taxon>Fungi</taxon>
        <taxon>Dikarya</taxon>
        <taxon>Basidiomycota</taxon>
        <taxon>Agaricomycotina</taxon>
        <taxon>Agaricomycetes</taxon>
        <taxon>Sebacinales</taxon>
        <taxon>Serendipitaceae</taxon>
        <taxon>Serendipita</taxon>
    </lineage>
</organism>
<gene>
    <name evidence="6" type="ORF">M408DRAFT_22000</name>
</gene>
<protein>
    <recommendedName>
        <fullName evidence="4">Prefoldin subunit 4</fullName>
    </recommendedName>
</protein>
<dbReference type="SUPFAM" id="SSF46579">
    <property type="entry name" value="Prefoldin"/>
    <property type="match status" value="1"/>
</dbReference>
<dbReference type="GO" id="GO:0051082">
    <property type="term" value="F:unfolded protein binding"/>
    <property type="evidence" value="ECO:0007669"/>
    <property type="project" value="InterPro"/>
</dbReference>
<comment type="similarity">
    <text evidence="1 4">Belongs to the prefoldin subunit beta family.</text>
</comment>
<evidence type="ECO:0000256" key="5">
    <source>
        <dbReference type="SAM" id="Coils"/>
    </source>
</evidence>
<dbReference type="GO" id="GO:0016272">
    <property type="term" value="C:prefoldin complex"/>
    <property type="evidence" value="ECO:0007669"/>
    <property type="project" value="UniProtKB-UniRule"/>
</dbReference>
<keyword evidence="2 4" id="KW-0143">Chaperone</keyword>
<reference evidence="6 7" key="1">
    <citation type="submission" date="2014-04" db="EMBL/GenBank/DDBJ databases">
        <authorList>
            <consortium name="DOE Joint Genome Institute"/>
            <person name="Kuo A."/>
            <person name="Zuccaro A."/>
            <person name="Kohler A."/>
            <person name="Nagy L.G."/>
            <person name="Floudas D."/>
            <person name="Copeland A."/>
            <person name="Barry K.W."/>
            <person name="Cichocki N."/>
            <person name="Veneault-Fourrey C."/>
            <person name="LaButti K."/>
            <person name="Lindquist E.A."/>
            <person name="Lipzen A."/>
            <person name="Lundell T."/>
            <person name="Morin E."/>
            <person name="Murat C."/>
            <person name="Sun H."/>
            <person name="Tunlid A."/>
            <person name="Henrissat B."/>
            <person name="Grigoriev I.V."/>
            <person name="Hibbett D.S."/>
            <person name="Martin F."/>
            <person name="Nordberg H.P."/>
            <person name="Cantor M.N."/>
            <person name="Hua S.X."/>
        </authorList>
    </citation>
    <scope>NUCLEOTIDE SEQUENCE [LARGE SCALE GENOMIC DNA]</scope>
    <source>
        <strain evidence="6 7">MAFF 305830</strain>
    </source>
</reference>
<dbReference type="AlphaFoldDB" id="A0A0C3BED4"/>
<evidence type="ECO:0000313" key="7">
    <source>
        <dbReference type="Proteomes" id="UP000054097"/>
    </source>
</evidence>
<evidence type="ECO:0000256" key="1">
    <source>
        <dbReference type="ARBA" id="ARBA00008045"/>
    </source>
</evidence>
<dbReference type="CDD" id="cd23165">
    <property type="entry name" value="Prefoldin_4"/>
    <property type="match status" value="1"/>
</dbReference>
<dbReference type="OrthoDB" id="10250441at2759"/>
<dbReference type="PANTHER" id="PTHR21100">
    <property type="entry name" value="PREFOLDIN SUBUNIT 4"/>
    <property type="match status" value="1"/>
</dbReference>
<name>A0A0C3BED4_SERVB</name>
<feature type="coiled-coil region" evidence="5">
    <location>
        <begin position="27"/>
        <end position="118"/>
    </location>
</feature>
<dbReference type="Proteomes" id="UP000054097">
    <property type="component" value="Unassembled WGS sequence"/>
</dbReference>
<dbReference type="InterPro" id="IPR002777">
    <property type="entry name" value="PFD_beta-like"/>
</dbReference>
<comment type="subunit">
    <text evidence="4">Heterohexamer of two PFD-alpha type and four PFD-beta type subunits.</text>
</comment>
<reference evidence="7" key="2">
    <citation type="submission" date="2015-01" db="EMBL/GenBank/DDBJ databases">
        <title>Evolutionary Origins and Diversification of the Mycorrhizal Mutualists.</title>
        <authorList>
            <consortium name="DOE Joint Genome Institute"/>
            <consortium name="Mycorrhizal Genomics Consortium"/>
            <person name="Kohler A."/>
            <person name="Kuo A."/>
            <person name="Nagy L.G."/>
            <person name="Floudas D."/>
            <person name="Copeland A."/>
            <person name="Barry K.W."/>
            <person name="Cichocki N."/>
            <person name="Veneault-Fourrey C."/>
            <person name="LaButti K."/>
            <person name="Lindquist E.A."/>
            <person name="Lipzen A."/>
            <person name="Lundell T."/>
            <person name="Morin E."/>
            <person name="Murat C."/>
            <person name="Riley R."/>
            <person name="Ohm R."/>
            <person name="Sun H."/>
            <person name="Tunlid A."/>
            <person name="Henrissat B."/>
            <person name="Grigoriev I.V."/>
            <person name="Hibbett D.S."/>
            <person name="Martin F."/>
        </authorList>
    </citation>
    <scope>NUCLEOTIDE SEQUENCE [LARGE SCALE GENOMIC DNA]</scope>
    <source>
        <strain evidence="7">MAFF 305830</strain>
    </source>
</reference>
<sequence>MRMLSQDEEKDADVEVNWEDQQRINTFSKMNLRVQSLTAELETAKREKEALDDITTELELADDDQPVIYRVGEAFMHIPLEAAQQRLATEQEAIDVEVARIQDAVDECQASMKELKLQLYSKFGTSINLD</sequence>
<dbReference type="GO" id="GO:0005737">
    <property type="term" value="C:cytoplasm"/>
    <property type="evidence" value="ECO:0007669"/>
    <property type="project" value="TreeGrafter"/>
</dbReference>
<evidence type="ECO:0000256" key="2">
    <source>
        <dbReference type="ARBA" id="ARBA00023186"/>
    </source>
</evidence>
<dbReference type="Gene3D" id="1.10.287.370">
    <property type="match status" value="1"/>
</dbReference>
<dbReference type="STRING" id="933852.A0A0C3BED4"/>
<keyword evidence="5" id="KW-0175">Coiled coil</keyword>
<accession>A0A0C3BED4</accession>
<dbReference type="InterPro" id="IPR009053">
    <property type="entry name" value="Prefoldin"/>
</dbReference>
<evidence type="ECO:0000256" key="4">
    <source>
        <dbReference type="PIRNR" id="PIRNR016477"/>
    </source>
</evidence>
<dbReference type="PIRSF" id="PIRSF016477">
    <property type="entry name" value="Prefoldin_subunit_4"/>
    <property type="match status" value="1"/>
</dbReference>
<evidence type="ECO:0000256" key="3">
    <source>
        <dbReference type="ARBA" id="ARBA00024667"/>
    </source>
</evidence>
<comment type="function">
    <text evidence="3 4">Binds specifically to cytosolic chaperonin (c-CPN) and transfers target proteins to it. Binds to nascent polypeptide chain and promotes folding in an environment in which there are many competing pathways for nonnative proteins.</text>
</comment>
<keyword evidence="7" id="KW-1185">Reference proteome</keyword>
<dbReference type="FunFam" id="1.10.287.370:FF:000005">
    <property type="entry name" value="Prefoldin subunit 4"/>
    <property type="match status" value="1"/>
</dbReference>
<dbReference type="InterPro" id="IPR016661">
    <property type="entry name" value="PFDN4"/>
</dbReference>
<dbReference type="Pfam" id="PF01920">
    <property type="entry name" value="Prefoldin_2"/>
    <property type="match status" value="1"/>
</dbReference>
<dbReference type="GO" id="GO:0006457">
    <property type="term" value="P:protein folding"/>
    <property type="evidence" value="ECO:0007669"/>
    <property type="project" value="UniProtKB-UniRule"/>
</dbReference>
<dbReference type="HOGENOM" id="CLU_130032_0_0_1"/>
<proteinExistence type="inferred from homology"/>
<dbReference type="EMBL" id="KN824284">
    <property type="protein sequence ID" value="KIM30499.1"/>
    <property type="molecule type" value="Genomic_DNA"/>
</dbReference>
<evidence type="ECO:0000313" key="6">
    <source>
        <dbReference type="EMBL" id="KIM30499.1"/>
    </source>
</evidence>